<feature type="compositionally biased region" description="Gly residues" evidence="1">
    <location>
        <begin position="65"/>
        <end position="77"/>
    </location>
</feature>
<feature type="region of interest" description="Disordered" evidence="1">
    <location>
        <begin position="58"/>
        <end position="79"/>
    </location>
</feature>
<gene>
    <name evidence="2" type="ORF">NDU88_003959</name>
</gene>
<dbReference type="Proteomes" id="UP001066276">
    <property type="component" value="Chromosome 11"/>
</dbReference>
<comment type="caution">
    <text evidence="2">The sequence shown here is derived from an EMBL/GenBank/DDBJ whole genome shotgun (WGS) entry which is preliminary data.</text>
</comment>
<name>A0AAV7LGR0_PLEWA</name>
<dbReference type="EMBL" id="JANPWB010000015">
    <property type="protein sequence ID" value="KAJ1090831.1"/>
    <property type="molecule type" value="Genomic_DNA"/>
</dbReference>
<sequence>MTIEAEFSFSAIWAGIYFKGTAGGHVCEEVRCGGEPDFFPVVAAEPETGSGDHSWCGQPARSLAGEGGPQAGLGSGGRSAAQARARLRSGASPAVPGVYAASRSKEEEWCCGPLGCGLWSVSQPKAW</sequence>
<evidence type="ECO:0000256" key="1">
    <source>
        <dbReference type="SAM" id="MobiDB-lite"/>
    </source>
</evidence>
<protein>
    <submittedName>
        <fullName evidence="2">Uncharacterized protein</fullName>
    </submittedName>
</protein>
<dbReference type="AlphaFoldDB" id="A0AAV7LGR0"/>
<evidence type="ECO:0000313" key="2">
    <source>
        <dbReference type="EMBL" id="KAJ1090831.1"/>
    </source>
</evidence>
<proteinExistence type="predicted"/>
<accession>A0AAV7LGR0</accession>
<evidence type="ECO:0000313" key="3">
    <source>
        <dbReference type="Proteomes" id="UP001066276"/>
    </source>
</evidence>
<reference evidence="2" key="1">
    <citation type="journal article" date="2022" name="bioRxiv">
        <title>Sequencing and chromosome-scale assembly of the giantPleurodeles waltlgenome.</title>
        <authorList>
            <person name="Brown T."/>
            <person name="Elewa A."/>
            <person name="Iarovenko S."/>
            <person name="Subramanian E."/>
            <person name="Araus A.J."/>
            <person name="Petzold A."/>
            <person name="Susuki M."/>
            <person name="Suzuki K.-i.T."/>
            <person name="Hayashi T."/>
            <person name="Toyoda A."/>
            <person name="Oliveira C."/>
            <person name="Osipova E."/>
            <person name="Leigh N.D."/>
            <person name="Simon A."/>
            <person name="Yun M.H."/>
        </authorList>
    </citation>
    <scope>NUCLEOTIDE SEQUENCE</scope>
    <source>
        <strain evidence="2">20211129_DDA</strain>
        <tissue evidence="2">Liver</tissue>
    </source>
</reference>
<organism evidence="2 3">
    <name type="scientific">Pleurodeles waltl</name>
    <name type="common">Iberian ribbed newt</name>
    <dbReference type="NCBI Taxonomy" id="8319"/>
    <lineage>
        <taxon>Eukaryota</taxon>
        <taxon>Metazoa</taxon>
        <taxon>Chordata</taxon>
        <taxon>Craniata</taxon>
        <taxon>Vertebrata</taxon>
        <taxon>Euteleostomi</taxon>
        <taxon>Amphibia</taxon>
        <taxon>Batrachia</taxon>
        <taxon>Caudata</taxon>
        <taxon>Salamandroidea</taxon>
        <taxon>Salamandridae</taxon>
        <taxon>Pleurodelinae</taxon>
        <taxon>Pleurodeles</taxon>
    </lineage>
</organism>
<keyword evidence="3" id="KW-1185">Reference proteome</keyword>